<dbReference type="SMART" id="SM00382">
    <property type="entry name" value="AAA"/>
    <property type="match status" value="1"/>
</dbReference>
<dbReference type="InterPro" id="IPR036662">
    <property type="entry name" value="PTS_EIIA_man-typ_sf"/>
</dbReference>
<dbReference type="PROSITE" id="PS51096">
    <property type="entry name" value="PTS_EIIA_TYPE_4"/>
    <property type="match status" value="1"/>
</dbReference>
<proteinExistence type="predicted"/>
<dbReference type="InterPro" id="IPR036634">
    <property type="entry name" value="PRD_sf"/>
</dbReference>
<organism evidence="4 5">
    <name type="scientific">Klebsiella pneumoniae subsp. pneumoniae</name>
    <dbReference type="NCBI Taxonomy" id="72407"/>
    <lineage>
        <taxon>Bacteria</taxon>
        <taxon>Pseudomonadati</taxon>
        <taxon>Pseudomonadota</taxon>
        <taxon>Gammaproteobacteria</taxon>
        <taxon>Enterobacterales</taxon>
        <taxon>Enterobacteriaceae</taxon>
        <taxon>Klebsiella/Raoultella group</taxon>
        <taxon>Klebsiella</taxon>
        <taxon>Klebsiella pneumoniae complex</taxon>
    </lineage>
</organism>
<dbReference type="PROSITE" id="PS50045">
    <property type="entry name" value="SIGMA54_INTERACT_4"/>
    <property type="match status" value="1"/>
</dbReference>
<protein>
    <submittedName>
        <fullName evidence="4">AAA family ATPase</fullName>
    </submittedName>
</protein>
<dbReference type="CDD" id="cd00009">
    <property type="entry name" value="AAA"/>
    <property type="match status" value="1"/>
</dbReference>
<dbReference type="GO" id="GO:0009401">
    <property type="term" value="P:phosphoenolpyruvate-dependent sugar phosphotransferase system"/>
    <property type="evidence" value="ECO:0007669"/>
    <property type="project" value="InterPro"/>
</dbReference>
<evidence type="ECO:0000256" key="3">
    <source>
        <dbReference type="ARBA" id="ARBA00022840"/>
    </source>
</evidence>
<sequence>MSAKEELYHKLNATWRTPLSSFTTQDCLRFTSASRSVISLYLNQLCEEGYLRKESSRPVRFWLTEQNMVKHKEQKVSATFSSLIGATGSLKTAVELCIAAVNYPDGGLPVLVTGESGVGKSYLAQLLHQYACDTGTVAPGTKLIELNCADYANNPELLSGALFGYVKGAFTGADRNKTGLLDEADGSFLFLDEVHRLSAENQEKLFLFMDKGYFYRLGDNHQPCRSRVRFVFATTENTSNVLLKTFRRRIPVTVMLPSWESRPFTEQLALISHFFSNEAKRFHQDIHVDNTLIYQLLSTPAQGNIGELKNHIKVLCASAWAQRKNHGIYIESATGRHNEKDRVTFYADNEEQGTPLLASYFSGQGDNLLENFCRTANVQLFIRKLEEPSGKYQTSRFYQGTLWQLTIETLAEFYELTGVSVDPIMEKAVFHCLQLSLNEPVAMDRVNYLNEITAYSPLRARLLAQECVTLFAYHFPPTQITLMEPLLTAIFYHQVEPEPLIQGIIVAHGSTTASSIAGTANKLLEGFYLKAFDMPLSVNTKGIIDRLKKWITCLERQNGMIIMVDMGSLQDIYSEIKLHIQGDLLVMNNVSTAMALNIAEKIQKNLPMKEIIDGVKGAWEVEARYYSGIVEGNKIIISCISGEGVARQLQEIIRRNIIDEAIDVVTMEYDDLKWKIAKADSALYGTRLLITTTEMDAGYIPQINTRKLISEKPELLWKNYFSQIMPVQAMQKMVDEIVILFTLEGIASHLSFLNPRIIIDEVENVVKFFELAYGIHFESYLRINLFMHLSAMIERLLTHEGLSHRDEFELTQHQQSFMALIPGAFRSLINKYRFTLTTTEALMIYELIEPWTSLSPVQSEVLKISNNSVQAQINSTHKL</sequence>
<dbReference type="InterPro" id="IPR004701">
    <property type="entry name" value="PTS_EIIA_man-typ"/>
</dbReference>
<reference evidence="4 5" key="1">
    <citation type="submission" date="2019-04" db="EMBL/GenBank/DDBJ databases">
        <authorList>
            <person name="Fouts D."/>
            <person name="Sutton G."/>
            <person name="Singh I."/>
            <person name="Nguyen K."/>
        </authorList>
    </citation>
    <scope>NUCLEOTIDE SEQUENCE [LARGE SCALE GENOMIC DNA]</scope>
    <source>
        <strain evidence="4 5">55</strain>
    </source>
</reference>
<gene>
    <name evidence="4" type="ORF">E9161_26300</name>
</gene>
<keyword evidence="1" id="KW-0808">Transferase</keyword>
<dbReference type="Gene3D" id="3.40.50.300">
    <property type="entry name" value="P-loop containing nucleotide triphosphate hydrolases"/>
    <property type="match status" value="1"/>
</dbReference>
<dbReference type="PROSITE" id="PS00675">
    <property type="entry name" value="SIGMA54_INTERACT_1"/>
    <property type="match status" value="1"/>
</dbReference>
<accession>A0A4V3YIY4</accession>
<keyword evidence="2" id="KW-0547">Nucleotide-binding</keyword>
<dbReference type="PANTHER" id="PTHR32071">
    <property type="entry name" value="TRANSCRIPTIONAL REGULATORY PROTEIN"/>
    <property type="match status" value="1"/>
</dbReference>
<dbReference type="Proteomes" id="UP000304895">
    <property type="component" value="Unassembled WGS sequence"/>
</dbReference>
<keyword evidence="3" id="KW-0067">ATP-binding</keyword>
<dbReference type="Pfam" id="PF00158">
    <property type="entry name" value="Sigma54_activat"/>
    <property type="match status" value="1"/>
</dbReference>
<evidence type="ECO:0000313" key="5">
    <source>
        <dbReference type="Proteomes" id="UP000304895"/>
    </source>
</evidence>
<evidence type="ECO:0000256" key="1">
    <source>
        <dbReference type="ARBA" id="ARBA00022679"/>
    </source>
</evidence>
<dbReference type="AlphaFoldDB" id="A0A4V3YIY4"/>
<dbReference type="Gene3D" id="3.40.50.510">
    <property type="entry name" value="Phosphotransferase system, mannose-type IIA component"/>
    <property type="match status" value="1"/>
</dbReference>
<dbReference type="InterPro" id="IPR011608">
    <property type="entry name" value="PRD"/>
</dbReference>
<dbReference type="InterPro" id="IPR002078">
    <property type="entry name" value="Sigma_54_int"/>
</dbReference>
<dbReference type="EMBL" id="SSUJ01000034">
    <property type="protein sequence ID" value="THI23470.1"/>
    <property type="molecule type" value="Genomic_DNA"/>
</dbReference>
<dbReference type="InterPro" id="IPR003593">
    <property type="entry name" value="AAA+_ATPase"/>
</dbReference>
<dbReference type="Gene3D" id="1.10.1790.10">
    <property type="entry name" value="PRD domain"/>
    <property type="match status" value="1"/>
</dbReference>
<dbReference type="PANTHER" id="PTHR32071:SF38">
    <property type="entry name" value="PSP OPERON TRANSCRIPTIONAL ACTIVATOR"/>
    <property type="match status" value="1"/>
</dbReference>
<dbReference type="GO" id="GO:0016020">
    <property type="term" value="C:membrane"/>
    <property type="evidence" value="ECO:0007669"/>
    <property type="project" value="InterPro"/>
</dbReference>
<name>A0A4V3YIY4_KLEPN</name>
<dbReference type="GO" id="GO:0005524">
    <property type="term" value="F:ATP binding"/>
    <property type="evidence" value="ECO:0007669"/>
    <property type="project" value="UniProtKB-KW"/>
</dbReference>
<evidence type="ECO:0000256" key="2">
    <source>
        <dbReference type="ARBA" id="ARBA00022741"/>
    </source>
</evidence>
<evidence type="ECO:0000313" key="4">
    <source>
        <dbReference type="EMBL" id="THI23470.1"/>
    </source>
</evidence>
<comment type="caution">
    <text evidence="4">The sequence shown here is derived from an EMBL/GenBank/DDBJ whole genome shotgun (WGS) entry which is preliminary data.</text>
</comment>
<dbReference type="PROSITE" id="PS51372">
    <property type="entry name" value="PRD_2"/>
    <property type="match status" value="1"/>
</dbReference>
<dbReference type="SUPFAM" id="SSF52540">
    <property type="entry name" value="P-loop containing nucleoside triphosphate hydrolases"/>
    <property type="match status" value="1"/>
</dbReference>
<dbReference type="InterPro" id="IPR027417">
    <property type="entry name" value="P-loop_NTPase"/>
</dbReference>
<dbReference type="SUPFAM" id="SSF53062">
    <property type="entry name" value="PTS system fructose IIA component-like"/>
    <property type="match status" value="1"/>
</dbReference>
<dbReference type="GO" id="GO:0016740">
    <property type="term" value="F:transferase activity"/>
    <property type="evidence" value="ECO:0007669"/>
    <property type="project" value="UniProtKB-KW"/>
</dbReference>
<dbReference type="SUPFAM" id="SSF63520">
    <property type="entry name" value="PTS-regulatory domain, PRD"/>
    <property type="match status" value="1"/>
</dbReference>
<dbReference type="Pfam" id="PF00874">
    <property type="entry name" value="PRD"/>
    <property type="match status" value="1"/>
</dbReference>
<dbReference type="InterPro" id="IPR025662">
    <property type="entry name" value="Sigma_54_int_dom_ATP-bd_1"/>
</dbReference>
<dbReference type="GO" id="GO:0006355">
    <property type="term" value="P:regulation of DNA-templated transcription"/>
    <property type="evidence" value="ECO:0007669"/>
    <property type="project" value="InterPro"/>
</dbReference>
<dbReference type="RefSeq" id="WP_077255458.1">
    <property type="nucleotide sequence ID" value="NZ_CP009876.1"/>
</dbReference>